<dbReference type="InterPro" id="IPR050229">
    <property type="entry name" value="GlpE_sulfurtransferase"/>
</dbReference>
<reference evidence="3" key="1">
    <citation type="journal article" date="2019" name="Int. J. Syst. Evol. Microbiol.">
        <title>The Global Catalogue of Microorganisms (GCM) 10K type strain sequencing project: providing services to taxonomists for standard genome sequencing and annotation.</title>
        <authorList>
            <consortium name="The Broad Institute Genomics Platform"/>
            <consortium name="The Broad Institute Genome Sequencing Center for Infectious Disease"/>
            <person name="Wu L."/>
            <person name="Ma J."/>
        </authorList>
    </citation>
    <scope>NUCLEOTIDE SEQUENCE [LARGE SCALE GENOMIC DNA]</scope>
    <source>
        <strain evidence="3">CGMCC 1.16275</strain>
    </source>
</reference>
<evidence type="ECO:0000259" key="1">
    <source>
        <dbReference type="PROSITE" id="PS50206"/>
    </source>
</evidence>
<organism evidence="2 3">
    <name type="scientific">Rhodocista pekingensis</name>
    <dbReference type="NCBI Taxonomy" id="201185"/>
    <lineage>
        <taxon>Bacteria</taxon>
        <taxon>Pseudomonadati</taxon>
        <taxon>Pseudomonadota</taxon>
        <taxon>Alphaproteobacteria</taxon>
        <taxon>Rhodospirillales</taxon>
        <taxon>Azospirillaceae</taxon>
        <taxon>Rhodocista</taxon>
    </lineage>
</organism>
<gene>
    <name evidence="2" type="ORF">ACFQPS_02465</name>
</gene>
<accession>A0ABW2KS85</accession>
<dbReference type="SUPFAM" id="SSF52821">
    <property type="entry name" value="Rhodanese/Cell cycle control phosphatase"/>
    <property type="match status" value="1"/>
</dbReference>
<evidence type="ECO:0000313" key="3">
    <source>
        <dbReference type="Proteomes" id="UP001596456"/>
    </source>
</evidence>
<dbReference type="Pfam" id="PF00581">
    <property type="entry name" value="Rhodanese"/>
    <property type="match status" value="1"/>
</dbReference>
<comment type="caution">
    <text evidence="2">The sequence shown here is derived from an EMBL/GenBank/DDBJ whole genome shotgun (WGS) entry which is preliminary data.</text>
</comment>
<dbReference type="PROSITE" id="PS50206">
    <property type="entry name" value="RHODANESE_3"/>
    <property type="match status" value="1"/>
</dbReference>
<name>A0ABW2KS85_9PROT</name>
<proteinExistence type="predicted"/>
<dbReference type="PANTHER" id="PTHR43031">
    <property type="entry name" value="FAD-DEPENDENT OXIDOREDUCTASE"/>
    <property type="match status" value="1"/>
</dbReference>
<dbReference type="EMBL" id="JBHTCM010000004">
    <property type="protein sequence ID" value="MFC7332012.1"/>
    <property type="molecule type" value="Genomic_DNA"/>
</dbReference>
<dbReference type="SMART" id="SM00450">
    <property type="entry name" value="RHOD"/>
    <property type="match status" value="1"/>
</dbReference>
<evidence type="ECO:0000313" key="2">
    <source>
        <dbReference type="EMBL" id="MFC7332012.1"/>
    </source>
</evidence>
<feature type="domain" description="Rhodanese" evidence="1">
    <location>
        <begin position="20"/>
        <end position="108"/>
    </location>
</feature>
<dbReference type="InterPro" id="IPR036873">
    <property type="entry name" value="Rhodanese-like_dom_sf"/>
</dbReference>
<protein>
    <submittedName>
        <fullName evidence="2">Rhodanese-like domain-containing protein</fullName>
    </submittedName>
</protein>
<dbReference type="InterPro" id="IPR001763">
    <property type="entry name" value="Rhodanese-like_dom"/>
</dbReference>
<dbReference type="Gene3D" id="3.40.250.10">
    <property type="entry name" value="Rhodanese-like domain"/>
    <property type="match status" value="1"/>
</dbReference>
<dbReference type="PANTHER" id="PTHR43031:SF17">
    <property type="entry name" value="SULFURTRANSFERASE YTWF-RELATED"/>
    <property type="match status" value="1"/>
</dbReference>
<keyword evidence="3" id="KW-1185">Reference proteome</keyword>
<dbReference type="RefSeq" id="WP_377356151.1">
    <property type="nucleotide sequence ID" value="NZ_JBHTCM010000004.1"/>
</dbReference>
<sequence length="110" mass="11892">MAGPGCAEIEVETLDAMLKGGQPVAILDVREPWEVDLCSIDGSITIPLGQLPRHAAGLPTDRPLVGVCHHGFRSAQAISWLRFQGFDRAVNLAGGIDAWARRIDPTMKVY</sequence>
<dbReference type="Proteomes" id="UP001596456">
    <property type="component" value="Unassembled WGS sequence"/>
</dbReference>